<proteinExistence type="predicted"/>
<dbReference type="Proteomes" id="UP001524587">
    <property type="component" value="Unassembled WGS sequence"/>
</dbReference>
<comment type="caution">
    <text evidence="2">The sequence shown here is derived from an EMBL/GenBank/DDBJ whole genome shotgun (WGS) entry which is preliminary data.</text>
</comment>
<dbReference type="EMBL" id="JAMSKV010000003">
    <property type="protein sequence ID" value="MCQ8277781.1"/>
    <property type="molecule type" value="Genomic_DNA"/>
</dbReference>
<keyword evidence="3" id="KW-1185">Reference proteome</keyword>
<gene>
    <name evidence="2" type="ORF">NFI95_04900</name>
</gene>
<protein>
    <recommendedName>
        <fullName evidence="4">DUF4355 domain-containing protein</fullName>
    </recommendedName>
</protein>
<evidence type="ECO:0000256" key="1">
    <source>
        <dbReference type="SAM" id="MobiDB-lite"/>
    </source>
</evidence>
<evidence type="ECO:0008006" key="4">
    <source>
        <dbReference type="Google" id="ProtNLM"/>
    </source>
</evidence>
<feature type="region of interest" description="Disordered" evidence="1">
    <location>
        <begin position="1"/>
        <end position="32"/>
    </location>
</feature>
<organism evidence="2 3">
    <name type="scientific">Endosaccharibacter trunci</name>
    <dbReference type="NCBI Taxonomy" id="2812733"/>
    <lineage>
        <taxon>Bacteria</taxon>
        <taxon>Pseudomonadati</taxon>
        <taxon>Pseudomonadota</taxon>
        <taxon>Alphaproteobacteria</taxon>
        <taxon>Acetobacterales</taxon>
        <taxon>Acetobacteraceae</taxon>
        <taxon>Endosaccharibacter</taxon>
    </lineage>
</organism>
<dbReference type="Pfam" id="PF06810">
    <property type="entry name" value="Phage_scaffold"/>
    <property type="match status" value="1"/>
</dbReference>
<reference evidence="2 3" key="1">
    <citation type="submission" date="2022-06" db="EMBL/GenBank/DDBJ databases">
        <title>Endosaccharibacter gen. nov., sp. nov., endophytic bacteria isolated from sugarcane.</title>
        <authorList>
            <person name="Pitiwittayakul N."/>
            <person name="Yukphan P."/>
            <person name="Charoenyingcharoen P."/>
            <person name="Tanasupawat S."/>
        </authorList>
    </citation>
    <scope>NUCLEOTIDE SEQUENCE [LARGE SCALE GENOMIC DNA]</scope>
    <source>
        <strain evidence="2 3">KSS8</strain>
    </source>
</reference>
<name>A0ABT1W4H0_9PROT</name>
<feature type="compositionally biased region" description="Basic and acidic residues" evidence="1">
    <location>
        <begin position="22"/>
        <end position="32"/>
    </location>
</feature>
<accession>A0ABT1W4H0</accession>
<sequence length="182" mass="20119">MAEQGQELEAVVEETTPSEISEMPREISETEKKLRREVARYREQVRIAQSERDAACANAARERDDAVAAAQTDARQRVLQAELKSHAIRCGILDLDALKLADVNGVSFDEAGNTQGVEEVVSRLQAQKPYLFASENSAASGTTTTQTMRPPQPVRPVAVDARNLSREAWHAERERLLAAHRG</sequence>
<evidence type="ECO:0000313" key="2">
    <source>
        <dbReference type="EMBL" id="MCQ8277781.1"/>
    </source>
</evidence>
<dbReference type="RefSeq" id="WP_422863241.1">
    <property type="nucleotide sequence ID" value="NZ_JAMSKV010000003.1"/>
</dbReference>
<evidence type="ECO:0000313" key="3">
    <source>
        <dbReference type="Proteomes" id="UP001524587"/>
    </source>
</evidence>
<dbReference type="InterPro" id="IPR009636">
    <property type="entry name" value="SCAF"/>
</dbReference>